<dbReference type="KEGG" id="cox:E0W60_35230"/>
<evidence type="ECO:0000313" key="6">
    <source>
        <dbReference type="Proteomes" id="UP000295294"/>
    </source>
</evidence>
<reference evidence="5 6" key="1">
    <citation type="submission" date="2019-03" db="EMBL/GenBank/DDBJ databases">
        <title>Efficiently degradation of phenoxyalkanoic acid herbicides by Cupriavidus oxalaticus strain X32.</title>
        <authorList>
            <person name="Sheng X."/>
        </authorList>
    </citation>
    <scope>NUCLEOTIDE SEQUENCE [LARGE SCALE GENOMIC DNA]</scope>
    <source>
        <strain evidence="5 6">X32</strain>
        <plasmid evidence="5 6">unnamed4</plasmid>
    </source>
</reference>
<evidence type="ECO:0000313" key="5">
    <source>
        <dbReference type="EMBL" id="QBY56284.1"/>
    </source>
</evidence>
<dbReference type="InterPro" id="IPR000277">
    <property type="entry name" value="Cys/Met-Metab_PyrdxlP-dep_enz"/>
</dbReference>
<keyword evidence="5" id="KW-0808">Transferase</keyword>
<evidence type="ECO:0000256" key="3">
    <source>
        <dbReference type="PIRSR" id="PIRSR001434-2"/>
    </source>
</evidence>
<keyword evidence="2 3" id="KW-0663">Pyridoxal phosphate</keyword>
<dbReference type="InterPro" id="IPR015424">
    <property type="entry name" value="PyrdxlP-dep_Trfase"/>
</dbReference>
<keyword evidence="5" id="KW-0032">Aminotransferase</keyword>
<dbReference type="Proteomes" id="UP000295294">
    <property type="component" value="Plasmid unnamed4"/>
</dbReference>
<dbReference type="GO" id="GO:0005737">
    <property type="term" value="C:cytoplasm"/>
    <property type="evidence" value="ECO:0007669"/>
    <property type="project" value="TreeGrafter"/>
</dbReference>
<dbReference type="InterPro" id="IPR054542">
    <property type="entry name" value="Cys_met_metab_PP"/>
</dbReference>
<dbReference type="CDD" id="cd00614">
    <property type="entry name" value="CGS_like"/>
    <property type="match status" value="1"/>
</dbReference>
<gene>
    <name evidence="5" type="ORF">E0W60_35230</name>
</gene>
<sequence length="445" mass="48197">MLPGLSVAIGLKRYLQSLIPRPTSPPLLWLYVECAATGSLENKMAKQFTDSNHHTYEGFAPATRALHIDRALEPGSGVAPAIMQSVTYFSEDGADFAVKATEPLNDLFYARHGNPTASRAALIVADMEGKEAGIMFASGMAAITTTLLSLLSKGDHVVAQKSHYIGTTTLMNETFGRYGIHVTLVDQDDTEAFARAIQPSTKVFMLETPVNPTMKVTDLRGVSDIARKHGITTVCDNTFATPFNQRPGDFGVDIVVHSATKYMGGHHDLLGGVAVGSKRHMDCVWDMGMTLGGVITPFNAWLVLRGLRTMKMRVDQSNKNGLAIAQFLEGHEKVSRVYYPGLESHEQHALAREQMNGYGGLLTFDLKGGFEAGQRFIKALKIPFYAASLGGIDSLVIQPAALWLGRLSPDLVGKQGVDPGLIRFSAGIEDTDDLLKDIGQALEFA</sequence>
<organism evidence="5 6">
    <name type="scientific">Cupriavidus oxalaticus</name>
    <dbReference type="NCBI Taxonomy" id="96344"/>
    <lineage>
        <taxon>Bacteria</taxon>
        <taxon>Pseudomonadati</taxon>
        <taxon>Pseudomonadota</taxon>
        <taxon>Betaproteobacteria</taxon>
        <taxon>Burkholderiales</taxon>
        <taxon>Burkholderiaceae</taxon>
        <taxon>Cupriavidus</taxon>
    </lineage>
</organism>
<keyword evidence="5" id="KW-0614">Plasmid</keyword>
<dbReference type="PROSITE" id="PS00868">
    <property type="entry name" value="CYS_MET_METAB_PP"/>
    <property type="match status" value="1"/>
</dbReference>
<dbReference type="GO" id="GO:0008483">
    <property type="term" value="F:transaminase activity"/>
    <property type="evidence" value="ECO:0007669"/>
    <property type="project" value="UniProtKB-KW"/>
</dbReference>
<dbReference type="AlphaFoldDB" id="A0A4P7LJ73"/>
<dbReference type="GO" id="GO:0019346">
    <property type="term" value="P:transsulfuration"/>
    <property type="evidence" value="ECO:0007669"/>
    <property type="project" value="InterPro"/>
</dbReference>
<dbReference type="OrthoDB" id="9805807at2"/>
<dbReference type="SUPFAM" id="SSF53383">
    <property type="entry name" value="PLP-dependent transferases"/>
    <property type="match status" value="1"/>
</dbReference>
<dbReference type="InterPro" id="IPR015421">
    <property type="entry name" value="PyrdxlP-dep_Trfase_major"/>
</dbReference>
<dbReference type="PIRSF" id="PIRSF001434">
    <property type="entry name" value="CGS"/>
    <property type="match status" value="1"/>
</dbReference>
<proteinExistence type="inferred from homology"/>
<comment type="similarity">
    <text evidence="4">Belongs to the trans-sulfuration enzymes family.</text>
</comment>
<evidence type="ECO:0000256" key="2">
    <source>
        <dbReference type="ARBA" id="ARBA00022898"/>
    </source>
</evidence>
<protein>
    <submittedName>
        <fullName evidence="5">Aminotransferase class I/II-fold pyridoxal phosphate-dependent enzyme</fullName>
    </submittedName>
</protein>
<accession>A0A4P7LJ73</accession>
<dbReference type="GO" id="GO:0030170">
    <property type="term" value="F:pyridoxal phosphate binding"/>
    <property type="evidence" value="ECO:0007669"/>
    <property type="project" value="InterPro"/>
</dbReference>
<dbReference type="InterPro" id="IPR015422">
    <property type="entry name" value="PyrdxlP-dep_Trfase_small"/>
</dbReference>
<evidence type="ECO:0000256" key="1">
    <source>
        <dbReference type="ARBA" id="ARBA00001933"/>
    </source>
</evidence>
<name>A0A4P7LJ73_9BURK</name>
<dbReference type="PANTHER" id="PTHR11808">
    <property type="entry name" value="TRANS-SULFURATION ENZYME FAMILY MEMBER"/>
    <property type="match status" value="1"/>
</dbReference>
<feature type="modified residue" description="N6-(pyridoxal phosphate)lysine" evidence="3">
    <location>
        <position position="261"/>
    </location>
</feature>
<geneLocation type="plasmid" evidence="5">
    <name>unnamed4</name>
</geneLocation>
<dbReference type="Gene3D" id="3.90.1150.10">
    <property type="entry name" value="Aspartate Aminotransferase, domain 1"/>
    <property type="match status" value="1"/>
</dbReference>
<comment type="cofactor">
    <cofactor evidence="1 4">
        <name>pyridoxal 5'-phosphate</name>
        <dbReference type="ChEBI" id="CHEBI:597326"/>
    </cofactor>
</comment>
<dbReference type="FunFam" id="3.40.640.10:FF:000046">
    <property type="entry name" value="Cystathionine gamma-lyase"/>
    <property type="match status" value="1"/>
</dbReference>
<dbReference type="Pfam" id="PF01053">
    <property type="entry name" value="Cys_Met_Meta_PP"/>
    <property type="match status" value="1"/>
</dbReference>
<dbReference type="GO" id="GO:0016846">
    <property type="term" value="F:carbon-sulfur lyase activity"/>
    <property type="evidence" value="ECO:0007669"/>
    <property type="project" value="TreeGrafter"/>
</dbReference>
<dbReference type="EMBL" id="CP038639">
    <property type="protein sequence ID" value="QBY56284.1"/>
    <property type="molecule type" value="Genomic_DNA"/>
</dbReference>
<evidence type="ECO:0000256" key="4">
    <source>
        <dbReference type="RuleBase" id="RU362118"/>
    </source>
</evidence>
<dbReference type="Gene3D" id="3.40.640.10">
    <property type="entry name" value="Type I PLP-dependent aspartate aminotransferase-like (Major domain)"/>
    <property type="match status" value="1"/>
</dbReference>